<accession>A0A8B8AUR9</accession>
<protein>
    <submittedName>
        <fullName evidence="3">Protein LKAAEAR1-like</fullName>
    </submittedName>
</protein>
<evidence type="ECO:0000313" key="3">
    <source>
        <dbReference type="RefSeq" id="XP_022294428.1"/>
    </source>
</evidence>
<dbReference type="GeneID" id="111104651"/>
<reference evidence="2" key="1">
    <citation type="submission" date="2024-06" db="UniProtKB">
        <authorList>
            <consortium name="RefSeq"/>
        </authorList>
    </citation>
    <scope>NUCLEOTIDE SEQUENCE [LARGE SCALE GENOMIC DNA]</scope>
</reference>
<dbReference type="Proteomes" id="UP000694844">
    <property type="component" value="Chromosome 1"/>
</dbReference>
<evidence type="ECO:0000256" key="1">
    <source>
        <dbReference type="SAM" id="MobiDB-lite"/>
    </source>
</evidence>
<dbReference type="PANTHER" id="PTHR35665">
    <property type="entry name" value="PROTEIN LKAAEAR1"/>
    <property type="match status" value="1"/>
</dbReference>
<proteinExistence type="predicted"/>
<dbReference type="KEGG" id="cvn:111104651"/>
<dbReference type="Pfam" id="PF15478">
    <property type="entry name" value="LKAAEAR"/>
    <property type="match status" value="1"/>
</dbReference>
<reference evidence="3" key="2">
    <citation type="submission" date="2025-08" db="UniProtKB">
        <authorList>
            <consortium name="RefSeq"/>
        </authorList>
    </citation>
    <scope>IDENTIFICATION</scope>
    <source>
        <tissue evidence="3">Whole sample</tissue>
    </source>
</reference>
<evidence type="ECO:0000313" key="2">
    <source>
        <dbReference type="Proteomes" id="UP000694844"/>
    </source>
</evidence>
<dbReference type="InterPro" id="IPR029152">
    <property type="entry name" value="LKAAEAR1"/>
</dbReference>
<dbReference type="RefSeq" id="XP_022294428.1">
    <property type="nucleotide sequence ID" value="XM_022438720.1"/>
</dbReference>
<dbReference type="OrthoDB" id="10045727at2759"/>
<dbReference type="PANTHER" id="PTHR35665:SF1">
    <property type="entry name" value="PROTEIN LKAAEAR1"/>
    <property type="match status" value="1"/>
</dbReference>
<name>A0A8B8AUR9_CRAVI</name>
<feature type="region of interest" description="Disordered" evidence="1">
    <location>
        <begin position="1"/>
        <end position="48"/>
    </location>
</feature>
<gene>
    <name evidence="3" type="primary">LOC111104651</name>
</gene>
<sequence>MPSLPPLDDDGAGGKFKPRNRKKVDQQDLKKMAPQQRSRYLAYEDPPKEITDAMGATKKRLLEKRRYMMRVHQDLPEEEIDERDKHAKLIGQLKAAEARNRLRIMRLRYQANRAQEISHLIACQPTALKAVRLQALVPSYPEREDRKDRLDKLERGRVERLLEDTQGLLTNRVH</sequence>
<organism evidence="2 3">
    <name type="scientific">Crassostrea virginica</name>
    <name type="common">Eastern oyster</name>
    <dbReference type="NCBI Taxonomy" id="6565"/>
    <lineage>
        <taxon>Eukaryota</taxon>
        <taxon>Metazoa</taxon>
        <taxon>Spiralia</taxon>
        <taxon>Lophotrochozoa</taxon>
        <taxon>Mollusca</taxon>
        <taxon>Bivalvia</taxon>
        <taxon>Autobranchia</taxon>
        <taxon>Pteriomorphia</taxon>
        <taxon>Ostreida</taxon>
        <taxon>Ostreoidea</taxon>
        <taxon>Ostreidae</taxon>
        <taxon>Crassostrea</taxon>
    </lineage>
</organism>
<dbReference type="AlphaFoldDB" id="A0A8B8AUR9"/>
<keyword evidence="2" id="KW-1185">Reference proteome</keyword>